<comment type="caution">
    <text evidence="1">The sequence shown here is derived from an EMBL/GenBank/DDBJ whole genome shotgun (WGS) entry which is preliminary data.</text>
</comment>
<feature type="non-terminal residue" evidence="1">
    <location>
        <position position="1"/>
    </location>
</feature>
<dbReference type="EMBL" id="CAJVPV010026275">
    <property type="protein sequence ID" value="CAG8731135.1"/>
    <property type="molecule type" value="Genomic_DNA"/>
</dbReference>
<feature type="non-terminal residue" evidence="1">
    <location>
        <position position="122"/>
    </location>
</feature>
<organism evidence="1 2">
    <name type="scientific">Acaulospora morrowiae</name>
    <dbReference type="NCBI Taxonomy" id="94023"/>
    <lineage>
        <taxon>Eukaryota</taxon>
        <taxon>Fungi</taxon>
        <taxon>Fungi incertae sedis</taxon>
        <taxon>Mucoromycota</taxon>
        <taxon>Glomeromycotina</taxon>
        <taxon>Glomeromycetes</taxon>
        <taxon>Diversisporales</taxon>
        <taxon>Acaulosporaceae</taxon>
        <taxon>Acaulospora</taxon>
    </lineage>
</organism>
<proteinExistence type="predicted"/>
<evidence type="ECO:0000313" key="2">
    <source>
        <dbReference type="Proteomes" id="UP000789342"/>
    </source>
</evidence>
<reference evidence="1" key="1">
    <citation type="submission" date="2021-06" db="EMBL/GenBank/DDBJ databases">
        <authorList>
            <person name="Kallberg Y."/>
            <person name="Tangrot J."/>
            <person name="Rosling A."/>
        </authorList>
    </citation>
    <scope>NUCLEOTIDE SEQUENCE</scope>
    <source>
        <strain evidence="1">CL551</strain>
    </source>
</reference>
<gene>
    <name evidence="1" type="ORF">AMORRO_LOCUS14025</name>
</gene>
<sequence length="122" mass="13792">MNVAMIEDKETTLILSNGITFTDNLDMPSMVLLQQKTFSRLLKEINCSTKDNPIVINDNYKTINSNDMANEKKLANDNQNMSFEMENQPEILSNNDRGHINNEVVSAPSITEKVPIIMSNNE</sequence>
<accession>A0A9N9IE67</accession>
<keyword evidence="2" id="KW-1185">Reference proteome</keyword>
<dbReference type="AlphaFoldDB" id="A0A9N9IE67"/>
<evidence type="ECO:0000313" key="1">
    <source>
        <dbReference type="EMBL" id="CAG8731135.1"/>
    </source>
</evidence>
<protein>
    <submittedName>
        <fullName evidence="1">17832_t:CDS:1</fullName>
    </submittedName>
</protein>
<name>A0A9N9IE67_9GLOM</name>
<dbReference type="Proteomes" id="UP000789342">
    <property type="component" value="Unassembled WGS sequence"/>
</dbReference>